<organism evidence="1 2">
    <name type="scientific">Brooklawnia cerclae</name>
    <dbReference type="NCBI Taxonomy" id="349934"/>
    <lineage>
        <taxon>Bacteria</taxon>
        <taxon>Bacillati</taxon>
        <taxon>Actinomycetota</taxon>
        <taxon>Actinomycetes</taxon>
        <taxon>Propionibacteriales</taxon>
        <taxon>Propionibacteriaceae</taxon>
        <taxon>Brooklawnia</taxon>
    </lineage>
</organism>
<evidence type="ECO:0000313" key="1">
    <source>
        <dbReference type="EMBL" id="NIH58493.1"/>
    </source>
</evidence>
<dbReference type="Proteomes" id="UP000749311">
    <property type="component" value="Unassembled WGS sequence"/>
</dbReference>
<proteinExistence type="predicted"/>
<name>A0ABX0SMD9_9ACTN</name>
<dbReference type="RefSeq" id="WP_167171045.1">
    <property type="nucleotide sequence ID" value="NZ_BAAAOO010000001.1"/>
</dbReference>
<accession>A0ABX0SMD9</accession>
<sequence>MTKSTCRRKSADSQPWADSVRELRVQVEEIADMLGPLDACRPIETYTVKGFGEVGDEHRRCWYDGAMGKVVTIDEEPGFVFLTCSQLVIDDSDMVAMSPSHIRDYAAALLSAARYARTVGVMRGADT</sequence>
<protein>
    <submittedName>
        <fullName evidence="1">Uncharacterized protein</fullName>
    </submittedName>
</protein>
<dbReference type="EMBL" id="JAAMOZ010000003">
    <property type="protein sequence ID" value="NIH58493.1"/>
    <property type="molecule type" value="Genomic_DNA"/>
</dbReference>
<evidence type="ECO:0000313" key="2">
    <source>
        <dbReference type="Proteomes" id="UP000749311"/>
    </source>
</evidence>
<reference evidence="1 2" key="1">
    <citation type="submission" date="2020-02" db="EMBL/GenBank/DDBJ databases">
        <title>Sequencing the genomes of 1000 actinobacteria strains.</title>
        <authorList>
            <person name="Klenk H.-P."/>
        </authorList>
    </citation>
    <scope>NUCLEOTIDE SEQUENCE [LARGE SCALE GENOMIC DNA]</scope>
    <source>
        <strain evidence="1 2">DSM 19609</strain>
    </source>
</reference>
<comment type="caution">
    <text evidence="1">The sequence shown here is derived from an EMBL/GenBank/DDBJ whole genome shotgun (WGS) entry which is preliminary data.</text>
</comment>
<gene>
    <name evidence="1" type="ORF">FB473_003188</name>
</gene>
<keyword evidence="2" id="KW-1185">Reference proteome</keyword>